<protein>
    <recommendedName>
        <fullName evidence="2">KIB1-4 beta-propeller domain-containing protein</fullName>
    </recommendedName>
</protein>
<feature type="compositionally biased region" description="Low complexity" evidence="1">
    <location>
        <begin position="99"/>
        <end position="123"/>
    </location>
</feature>
<evidence type="ECO:0000259" key="2">
    <source>
        <dbReference type="Pfam" id="PF03478"/>
    </source>
</evidence>
<gene>
    <name evidence="3" type="ORF">HU200_007504</name>
</gene>
<evidence type="ECO:0000256" key="1">
    <source>
        <dbReference type="SAM" id="MobiDB-lite"/>
    </source>
</evidence>
<evidence type="ECO:0000313" key="3">
    <source>
        <dbReference type="EMBL" id="KAF8768560.1"/>
    </source>
</evidence>
<keyword evidence="4" id="KW-1185">Reference proteome</keyword>
<dbReference type="OrthoDB" id="600964at2759"/>
<dbReference type="Proteomes" id="UP000636709">
    <property type="component" value="Unassembled WGS sequence"/>
</dbReference>
<dbReference type="PANTHER" id="PTHR36901:SF1">
    <property type="entry name" value="F-BOX DOMAIN CONTAINING PROTEIN, EXPRESSED"/>
    <property type="match status" value="1"/>
</dbReference>
<reference evidence="3" key="1">
    <citation type="submission" date="2020-07" db="EMBL/GenBank/DDBJ databases">
        <title>Genome sequence and genetic diversity analysis of an under-domesticated orphan crop, white fonio (Digitaria exilis).</title>
        <authorList>
            <person name="Bennetzen J.L."/>
            <person name="Chen S."/>
            <person name="Ma X."/>
            <person name="Wang X."/>
            <person name="Yssel A.E.J."/>
            <person name="Chaluvadi S.R."/>
            <person name="Johnson M."/>
            <person name="Gangashetty P."/>
            <person name="Hamidou F."/>
            <person name="Sanogo M.D."/>
            <person name="Zwaenepoel A."/>
            <person name="Wallace J."/>
            <person name="Van De Peer Y."/>
            <person name="Van Deynze A."/>
        </authorList>
    </citation>
    <scope>NUCLEOTIDE SEQUENCE</scope>
    <source>
        <tissue evidence="3">Leaves</tissue>
    </source>
</reference>
<dbReference type="EMBL" id="JACEFO010000506">
    <property type="protein sequence ID" value="KAF8768560.1"/>
    <property type="molecule type" value="Genomic_DNA"/>
</dbReference>
<dbReference type="Pfam" id="PF03478">
    <property type="entry name" value="Beta-prop_KIB1-4"/>
    <property type="match status" value="1"/>
</dbReference>
<accession>A0A835KSG3</accession>
<dbReference type="AlphaFoldDB" id="A0A835KSG3"/>
<proteinExistence type="predicted"/>
<dbReference type="InterPro" id="IPR005174">
    <property type="entry name" value="KIB1-4_b-propeller"/>
</dbReference>
<sequence>MLTRRLRAPSAGGPKNSRLYISPALLGGPRLISRAAMACGGGTPWAVGFPTTCLAYFSSATGAWTQIDYTVPGYAGVEHYDGRFYVAFGATMDTRPRSSHSSSSSATTTSSRRSPSSAGGGAASWRRTWWSAAASVSVRNDGTVYDASGVAVDDAAASKKGDDARRVEVHRVEWVGDGDGDGAVVRLVREVDIGWRALFLGRNRAFALSAVKFPACRVNCVYLVDRQGHPDGVVRVLEIKSHWWARQEETIIFPDDGRRGPSSNGWALRGWFFPSY</sequence>
<feature type="region of interest" description="Disordered" evidence="1">
    <location>
        <begin position="94"/>
        <end position="123"/>
    </location>
</feature>
<dbReference type="PANTHER" id="PTHR36901">
    <property type="entry name" value="F-BOX DOMAIN CONTAINING PROTEIN, EXPRESSED-RELATED"/>
    <property type="match status" value="1"/>
</dbReference>
<evidence type="ECO:0000313" key="4">
    <source>
        <dbReference type="Proteomes" id="UP000636709"/>
    </source>
</evidence>
<feature type="domain" description="KIB1-4 beta-propeller" evidence="2">
    <location>
        <begin position="50"/>
        <end position="229"/>
    </location>
</feature>
<name>A0A835KSG3_9POAL</name>
<comment type="caution">
    <text evidence="3">The sequence shown here is derived from an EMBL/GenBank/DDBJ whole genome shotgun (WGS) entry which is preliminary data.</text>
</comment>
<organism evidence="3 4">
    <name type="scientific">Digitaria exilis</name>
    <dbReference type="NCBI Taxonomy" id="1010633"/>
    <lineage>
        <taxon>Eukaryota</taxon>
        <taxon>Viridiplantae</taxon>
        <taxon>Streptophyta</taxon>
        <taxon>Embryophyta</taxon>
        <taxon>Tracheophyta</taxon>
        <taxon>Spermatophyta</taxon>
        <taxon>Magnoliopsida</taxon>
        <taxon>Liliopsida</taxon>
        <taxon>Poales</taxon>
        <taxon>Poaceae</taxon>
        <taxon>PACMAD clade</taxon>
        <taxon>Panicoideae</taxon>
        <taxon>Panicodae</taxon>
        <taxon>Paniceae</taxon>
        <taxon>Anthephorinae</taxon>
        <taxon>Digitaria</taxon>
    </lineage>
</organism>